<keyword evidence="2" id="KW-1185">Reference proteome</keyword>
<comment type="caution">
    <text evidence="1">The sequence shown here is derived from an EMBL/GenBank/DDBJ whole genome shotgun (WGS) entry which is preliminary data.</text>
</comment>
<proteinExistence type="predicted"/>
<dbReference type="AlphaFoldDB" id="A0A2J7ZLF5"/>
<dbReference type="Proteomes" id="UP000236333">
    <property type="component" value="Unassembled WGS sequence"/>
</dbReference>
<protein>
    <submittedName>
        <fullName evidence="1">Uncharacterized protein</fullName>
    </submittedName>
</protein>
<reference evidence="1 2" key="1">
    <citation type="journal article" date="2017" name="Mol. Biol. Evol.">
        <title>The 4-celled Tetrabaena socialis nuclear genome reveals the essential components for genetic control of cell number at the origin of multicellularity in the volvocine lineage.</title>
        <authorList>
            <person name="Featherston J."/>
            <person name="Arakaki Y."/>
            <person name="Hanschen E.R."/>
            <person name="Ferris P.J."/>
            <person name="Michod R.E."/>
            <person name="Olson B.J.S.C."/>
            <person name="Nozaki H."/>
            <person name="Durand P.M."/>
        </authorList>
    </citation>
    <scope>NUCLEOTIDE SEQUENCE [LARGE SCALE GENOMIC DNA]</scope>
    <source>
        <strain evidence="1 2">NIES-571</strain>
    </source>
</reference>
<gene>
    <name evidence="1" type="ORF">TSOC_013031</name>
</gene>
<evidence type="ECO:0000313" key="2">
    <source>
        <dbReference type="Proteomes" id="UP000236333"/>
    </source>
</evidence>
<accession>A0A2J7ZLF5</accession>
<organism evidence="1 2">
    <name type="scientific">Tetrabaena socialis</name>
    <dbReference type="NCBI Taxonomy" id="47790"/>
    <lineage>
        <taxon>Eukaryota</taxon>
        <taxon>Viridiplantae</taxon>
        <taxon>Chlorophyta</taxon>
        <taxon>core chlorophytes</taxon>
        <taxon>Chlorophyceae</taxon>
        <taxon>CS clade</taxon>
        <taxon>Chlamydomonadales</taxon>
        <taxon>Tetrabaenaceae</taxon>
        <taxon>Tetrabaena</taxon>
    </lineage>
</organism>
<name>A0A2J7ZLF5_9CHLO</name>
<evidence type="ECO:0000313" key="1">
    <source>
        <dbReference type="EMBL" id="PNH01096.1"/>
    </source>
</evidence>
<sequence>MEPSKYARVTMANFEFDELPGFKNDVNAAFSKLRGRLRLSELEVPVREAYLMLNGFPVAGSSMEVWWLGIKDSIIRLATVWHDNNQRDEGVAEADRKPLEGDALVRYYQHELDLYFAEDRKLAKHLEFKMLTHSKSSPSLFLKRLKLLEKDLNGSVLCHNLP</sequence>
<dbReference type="EMBL" id="PGGS01001015">
    <property type="protein sequence ID" value="PNH01096.1"/>
    <property type="molecule type" value="Genomic_DNA"/>
</dbReference>